<evidence type="ECO:0000259" key="3">
    <source>
        <dbReference type="PROSITE" id="PS50011"/>
    </source>
</evidence>
<dbReference type="InterPro" id="IPR000719">
    <property type="entry name" value="Prot_kinase_dom"/>
</dbReference>
<dbReference type="InterPro" id="IPR051177">
    <property type="entry name" value="CIK-Related_Protein"/>
</dbReference>
<evidence type="ECO:0000313" key="5">
    <source>
        <dbReference type="Proteomes" id="UP000678393"/>
    </source>
</evidence>
<feature type="compositionally biased region" description="Polar residues" evidence="2">
    <location>
        <begin position="596"/>
        <end position="610"/>
    </location>
</feature>
<proteinExistence type="inferred from homology"/>
<organism evidence="4 5">
    <name type="scientific">Candidula unifasciata</name>
    <dbReference type="NCBI Taxonomy" id="100452"/>
    <lineage>
        <taxon>Eukaryota</taxon>
        <taxon>Metazoa</taxon>
        <taxon>Spiralia</taxon>
        <taxon>Lophotrochozoa</taxon>
        <taxon>Mollusca</taxon>
        <taxon>Gastropoda</taxon>
        <taxon>Heterobranchia</taxon>
        <taxon>Euthyneura</taxon>
        <taxon>Panpulmonata</taxon>
        <taxon>Eupulmonata</taxon>
        <taxon>Stylommatophora</taxon>
        <taxon>Helicina</taxon>
        <taxon>Helicoidea</taxon>
        <taxon>Geomitridae</taxon>
        <taxon>Candidula</taxon>
    </lineage>
</organism>
<feature type="domain" description="Protein kinase" evidence="3">
    <location>
        <begin position="1"/>
        <end position="245"/>
    </location>
</feature>
<dbReference type="PANTHER" id="PTHR12984">
    <property type="entry name" value="SCY1-RELATED S/T PROTEIN KINASE-LIKE"/>
    <property type="match status" value="1"/>
</dbReference>
<evidence type="ECO:0000256" key="2">
    <source>
        <dbReference type="SAM" id="MobiDB-lite"/>
    </source>
</evidence>
<dbReference type="InterPro" id="IPR016024">
    <property type="entry name" value="ARM-type_fold"/>
</dbReference>
<feature type="compositionally biased region" description="Polar residues" evidence="2">
    <location>
        <begin position="677"/>
        <end position="710"/>
    </location>
</feature>
<dbReference type="AlphaFoldDB" id="A0A8S3YEI3"/>
<gene>
    <name evidence="4" type="ORF">CUNI_LOCUS1237</name>
</gene>
<evidence type="ECO:0000313" key="4">
    <source>
        <dbReference type="EMBL" id="CAG5115679.1"/>
    </source>
</evidence>
<dbReference type="Gene3D" id="1.10.510.10">
    <property type="entry name" value="Transferase(Phosphotransferase) domain 1"/>
    <property type="match status" value="1"/>
</dbReference>
<feature type="region of interest" description="Disordered" evidence="2">
    <location>
        <begin position="504"/>
        <end position="733"/>
    </location>
</feature>
<accession>A0A8S3YEI3</accession>
<feature type="compositionally biased region" description="Basic and acidic residues" evidence="2">
    <location>
        <begin position="504"/>
        <end position="524"/>
    </location>
</feature>
<dbReference type="SUPFAM" id="SSF56112">
    <property type="entry name" value="Protein kinase-like (PK-like)"/>
    <property type="match status" value="1"/>
</dbReference>
<dbReference type="OrthoDB" id="9942861at2759"/>
<dbReference type="InterPro" id="IPR011009">
    <property type="entry name" value="Kinase-like_dom_sf"/>
</dbReference>
<comment type="caution">
    <text evidence="4">The sequence shown here is derived from an EMBL/GenBank/DDBJ whole genome shotgun (WGS) entry which is preliminary data.</text>
</comment>
<evidence type="ECO:0000256" key="1">
    <source>
        <dbReference type="ARBA" id="ARBA00038349"/>
    </source>
</evidence>
<reference evidence="4" key="1">
    <citation type="submission" date="2021-04" db="EMBL/GenBank/DDBJ databases">
        <authorList>
            <consortium name="Molecular Ecology Group"/>
        </authorList>
    </citation>
    <scope>NUCLEOTIDE SEQUENCE</scope>
</reference>
<name>A0A8S3YEI3_9EUPU</name>
<dbReference type="InterPro" id="IPR011989">
    <property type="entry name" value="ARM-like"/>
</dbReference>
<dbReference type="PROSITE" id="PS50011">
    <property type="entry name" value="PROTEIN_KINASE_DOM"/>
    <property type="match status" value="1"/>
</dbReference>
<keyword evidence="5" id="KW-1185">Reference proteome</keyword>
<dbReference type="GO" id="GO:0005524">
    <property type="term" value="F:ATP binding"/>
    <property type="evidence" value="ECO:0007669"/>
    <property type="project" value="InterPro"/>
</dbReference>
<dbReference type="PANTHER" id="PTHR12984:SF15">
    <property type="entry name" value="PROTEIN-ASSOCIATING WITH THE CARBOXYL-TERMINAL DOMAIN OF EZRIN"/>
    <property type="match status" value="1"/>
</dbReference>
<dbReference type="Gene3D" id="3.30.200.20">
    <property type="entry name" value="Phosphorylase Kinase, domain 1"/>
    <property type="match status" value="1"/>
</dbReference>
<dbReference type="GO" id="GO:0004672">
    <property type="term" value="F:protein kinase activity"/>
    <property type="evidence" value="ECO:0007669"/>
    <property type="project" value="InterPro"/>
</dbReference>
<protein>
    <recommendedName>
        <fullName evidence="3">Protein kinase domain-containing protein</fullName>
    </recommendedName>
</protein>
<dbReference type="EMBL" id="CAJHNH020000148">
    <property type="protein sequence ID" value="CAG5115679.1"/>
    <property type="molecule type" value="Genomic_DNA"/>
</dbReference>
<comment type="similarity">
    <text evidence="1">Belongs to the protein kinase superfamily.</text>
</comment>
<dbReference type="SUPFAM" id="SSF48371">
    <property type="entry name" value="ARM repeat"/>
    <property type="match status" value="1"/>
</dbReference>
<dbReference type="Proteomes" id="UP000678393">
    <property type="component" value="Unassembled WGS sequence"/>
</dbReference>
<sequence length="843" mass="92919">MGAENSVLEGCEWGPQIDCPPKFPWQMCPVTKADGTSGTVFDSKSSDKKNEELLQKFASTLRGLRHPNIIRFIGCGRSSDGFWLATESVSPLFTFVSDISSQELCAGLHDVLQGLEFLHSKLGVCHNNVCLSSVFVSSDGSWKLGGLEFACKFHEATQEYLDRIRAFRQEDSLSPEEKASSVRRDSSLGHARDVFAFGTLVEVILDLVREKDTCAQMLEQQLSVCLSPDPASRPGVSSLLSLPVFRSELIEIITFLRHITVKSDAEKKEFFRNLMSQLSRLPEMAVARRLVVPLLARFVLLDEWAVVHVLPHLLTPKGACRLLFAHSSPCVPGLLPEHLFRQYIINHIYNIFHVYDSHIRLVLLEHFSQYVSMFTQQQLEDDIFLQVLLGVRDTDDRLVAASLRALADLVPVLGGDVIVGGVRKPFFFHGMPKQMSALNLSKMNIPQNITAILADHKPLLKNLAAASNNSSVDDSCGATKERIARDRERRKEEAKLKREARKQLMKEKHVDKKQVNSSYGDKDGQTVSLTIEQAGSLDDDNVTSTSQPEDNESGDDDLQKFVREENDFDGDNTVPDWSDWEDADQKISDEIESELETMSGTTTTEPKVQTSPSPYRSHTPPSPPPVRVDWSDIPEADRSIGKSTGGTRGGSLALKSNNLKKNAHINGGDHLEEENIVSDTWENNSWNSHPENHLASSSDPMNNLTSASSSKSRDGQKLGVSAGKQQPTNASKLRLSDDLGAGFDIKSINIVKASTPPELDFFADMAPSIIEKKSSDLISLLESATADRAGDKIPVLSLPSLLPDTDSGQVTVNSKLFAASAVVDEDVAGWGEEDIDWGEEVAS</sequence>
<dbReference type="Pfam" id="PF00069">
    <property type="entry name" value="Pkinase"/>
    <property type="match status" value="1"/>
</dbReference>
<dbReference type="Gene3D" id="1.25.10.10">
    <property type="entry name" value="Leucine-rich Repeat Variant"/>
    <property type="match status" value="1"/>
</dbReference>
<dbReference type="SMART" id="SM00220">
    <property type="entry name" value="S_TKc"/>
    <property type="match status" value="1"/>
</dbReference>